<comment type="caution">
    <text evidence="2">The sequence shown here is derived from an EMBL/GenBank/DDBJ whole genome shotgun (WGS) entry which is preliminary data.</text>
</comment>
<feature type="compositionally biased region" description="Low complexity" evidence="1">
    <location>
        <begin position="89"/>
        <end position="99"/>
    </location>
</feature>
<protein>
    <submittedName>
        <fullName evidence="2">Uncharacterized protein</fullName>
    </submittedName>
</protein>
<feature type="compositionally biased region" description="Low complexity" evidence="1">
    <location>
        <begin position="53"/>
        <end position="62"/>
    </location>
</feature>
<organism evidence="2 3">
    <name type="scientific">Arxiozyma heterogenica</name>
    <dbReference type="NCBI Taxonomy" id="278026"/>
    <lineage>
        <taxon>Eukaryota</taxon>
        <taxon>Fungi</taxon>
        <taxon>Dikarya</taxon>
        <taxon>Ascomycota</taxon>
        <taxon>Saccharomycotina</taxon>
        <taxon>Saccharomycetes</taxon>
        <taxon>Saccharomycetales</taxon>
        <taxon>Saccharomycetaceae</taxon>
        <taxon>Arxiozyma</taxon>
    </lineage>
</organism>
<gene>
    <name evidence="2" type="ORF">RI543_002019</name>
</gene>
<evidence type="ECO:0000313" key="3">
    <source>
        <dbReference type="Proteomes" id="UP001306508"/>
    </source>
</evidence>
<feature type="region of interest" description="Disordered" evidence="1">
    <location>
        <begin position="44"/>
        <end position="99"/>
    </location>
</feature>
<sequence>MDQTILDKIDSEKSLRTQARLSAMIGSLGDIDEVTDDTNNSIKEDQEYQIIDSSSSSTSVSSDQFEPLRPTQLNFNSNIHTPPDQQLPSSFSSNSSENKELSNNNIVINNNNNAINDISDFVPKLPPHSQFRPLTSVNITPSITTPTHHPNTNDTSLNRYSMLSDYSGVIHEGTEVSYIVKNKPANNTDGNNNQDRNNNSRDINNEVDTNNTIITVTTTDNITATATATSDDKNNTFGSNKLSTSSQPIAQNEVIIKQIKNARHVNRFNSLRSDTPSKPPKSHLKYHSDPLLLTQEQTREQLNCLSLEESLPSMLHNREKSDLDDSFSIQSSVIHPLSTPSNIQNDKANRPVEPLLNEKGGNKTTIYKESINNINQANDGNTILKAPPRNKNRPKTMIIDQDISSPEIFLKHDSATPDNNNNYNNTTTLNSSGNGNSTNLNRQQFNVHTLSQLLSITNGTLIGSEFQDLPIPLEEKRALERLVDSLSRLTADMVLDPERYGEGLQRLKRAIRALEGFQ</sequence>
<reference evidence="3" key="1">
    <citation type="submission" date="2023-07" db="EMBL/GenBank/DDBJ databases">
        <title>A draft genome of Kazachstania heterogenica Y-27499.</title>
        <authorList>
            <person name="Donic C."/>
            <person name="Kralova J.S."/>
            <person name="Fidel L."/>
            <person name="Ben-Dor S."/>
            <person name="Jung S."/>
        </authorList>
    </citation>
    <scope>NUCLEOTIDE SEQUENCE [LARGE SCALE GENOMIC DNA]</scope>
    <source>
        <strain evidence="3">Y27499</strain>
    </source>
</reference>
<feature type="compositionally biased region" description="Polar residues" evidence="1">
    <location>
        <begin position="71"/>
        <end position="88"/>
    </location>
</feature>
<proteinExistence type="predicted"/>
<name>A0AAN7WS06_9SACH</name>
<dbReference type="EMBL" id="JAWIZZ010000040">
    <property type="protein sequence ID" value="KAK5780892.1"/>
    <property type="molecule type" value="Genomic_DNA"/>
</dbReference>
<evidence type="ECO:0000256" key="1">
    <source>
        <dbReference type="SAM" id="MobiDB-lite"/>
    </source>
</evidence>
<keyword evidence="3" id="KW-1185">Reference proteome</keyword>
<feature type="region of interest" description="Disordered" evidence="1">
    <location>
        <begin position="182"/>
        <end position="206"/>
    </location>
</feature>
<dbReference type="Proteomes" id="UP001306508">
    <property type="component" value="Unassembled WGS sequence"/>
</dbReference>
<accession>A0AAN7WS06</accession>
<feature type="region of interest" description="Disordered" evidence="1">
    <location>
        <begin position="338"/>
        <end position="360"/>
    </location>
</feature>
<feature type="compositionally biased region" description="Low complexity" evidence="1">
    <location>
        <begin position="186"/>
        <end position="206"/>
    </location>
</feature>
<evidence type="ECO:0000313" key="2">
    <source>
        <dbReference type="EMBL" id="KAK5780892.1"/>
    </source>
</evidence>
<dbReference type="AlphaFoldDB" id="A0AAN7WS06"/>